<evidence type="ECO:0000313" key="2">
    <source>
        <dbReference type="Proteomes" id="UP001324427"/>
    </source>
</evidence>
<dbReference type="AlphaFoldDB" id="A0AAV9JNH8"/>
<organism evidence="1 2">
    <name type="scientific">Oleoguttula mirabilis</name>
    <dbReference type="NCBI Taxonomy" id="1507867"/>
    <lineage>
        <taxon>Eukaryota</taxon>
        <taxon>Fungi</taxon>
        <taxon>Dikarya</taxon>
        <taxon>Ascomycota</taxon>
        <taxon>Pezizomycotina</taxon>
        <taxon>Dothideomycetes</taxon>
        <taxon>Dothideomycetidae</taxon>
        <taxon>Mycosphaerellales</taxon>
        <taxon>Teratosphaeriaceae</taxon>
        <taxon>Oleoguttula</taxon>
    </lineage>
</organism>
<dbReference type="EMBL" id="JAVFHQ010000014">
    <property type="protein sequence ID" value="KAK4546578.1"/>
    <property type="molecule type" value="Genomic_DNA"/>
</dbReference>
<accession>A0AAV9JNH8</accession>
<protein>
    <submittedName>
        <fullName evidence="1">Uncharacterized protein</fullName>
    </submittedName>
</protein>
<gene>
    <name evidence="1" type="ORF">LTR36_001795</name>
</gene>
<keyword evidence="2" id="KW-1185">Reference proteome</keyword>
<proteinExistence type="predicted"/>
<name>A0AAV9JNH8_9PEZI</name>
<reference evidence="1 2" key="1">
    <citation type="submission" date="2021-11" db="EMBL/GenBank/DDBJ databases">
        <title>Black yeast isolated from Biological Soil Crust.</title>
        <authorList>
            <person name="Kurbessoian T."/>
        </authorList>
    </citation>
    <scope>NUCLEOTIDE SEQUENCE [LARGE SCALE GENOMIC DNA]</scope>
    <source>
        <strain evidence="1 2">CCFEE 5522</strain>
    </source>
</reference>
<sequence>MDETACGEVSECVREAAYREEEAYWAELARWEEAAYWDEVAGWEEAAYLARLAVEAWRSENANMHSAAQAQISNELSVHGSLATAEPHTPGCGSEDVHDANNTLSEALAYASLDALEEACHPRDEYPSVVGHGGETHRSGRDGLNSHQAALGPLPPGAMDAGTKRQIQEAIRRTPQYLFRSCTNDPAYPSGGHTDLNTPSAITPMAFSRGGRGGSPSVYELSPMVLGGMALSHLCDARVETQFSSWAASLQTTL</sequence>
<comment type="caution">
    <text evidence="1">The sequence shown here is derived from an EMBL/GenBank/DDBJ whole genome shotgun (WGS) entry which is preliminary data.</text>
</comment>
<dbReference type="Proteomes" id="UP001324427">
    <property type="component" value="Unassembled WGS sequence"/>
</dbReference>
<evidence type="ECO:0000313" key="1">
    <source>
        <dbReference type="EMBL" id="KAK4546578.1"/>
    </source>
</evidence>